<dbReference type="Proteomes" id="UP000239047">
    <property type="component" value="Unassembled WGS sequence"/>
</dbReference>
<dbReference type="Gene3D" id="3.40.50.300">
    <property type="entry name" value="P-loop containing nucleotide triphosphate hydrolases"/>
    <property type="match status" value="2"/>
</dbReference>
<evidence type="ECO:0000256" key="3">
    <source>
        <dbReference type="ARBA" id="ARBA00022448"/>
    </source>
</evidence>
<evidence type="ECO:0000256" key="2">
    <source>
        <dbReference type="ARBA" id="ARBA00004533"/>
    </source>
</evidence>
<feature type="domain" description="ABC transporter" evidence="11">
    <location>
        <begin position="243"/>
        <end position="490"/>
    </location>
</feature>
<feature type="domain" description="ABC transporter" evidence="11">
    <location>
        <begin position="1"/>
        <end position="236"/>
    </location>
</feature>
<dbReference type="CDD" id="cd03216">
    <property type="entry name" value="ABC_Carb_Monos_I"/>
    <property type="match status" value="1"/>
</dbReference>
<dbReference type="GO" id="GO:0005524">
    <property type="term" value="F:ATP binding"/>
    <property type="evidence" value="ECO:0007669"/>
    <property type="project" value="UniProtKB-KW"/>
</dbReference>
<dbReference type="SUPFAM" id="SSF52540">
    <property type="entry name" value="P-loop containing nucleoside triphosphate hydrolases"/>
    <property type="match status" value="2"/>
</dbReference>
<organism evidence="12 13">
    <name type="scientific">Jeotgalibacillus proteolyticus</name>
    <dbReference type="NCBI Taxonomy" id="2082395"/>
    <lineage>
        <taxon>Bacteria</taxon>
        <taxon>Bacillati</taxon>
        <taxon>Bacillota</taxon>
        <taxon>Bacilli</taxon>
        <taxon>Bacillales</taxon>
        <taxon>Caryophanaceae</taxon>
        <taxon>Jeotgalibacillus</taxon>
    </lineage>
</organism>
<sequence length="490" mass="53892">MTNIHKSFSSVHVLKGVTFDLVPGEIHALMGENGAGKSTMMKILSGIYTKDKGEITYKGEQVEFKGPKQAEEAGITVIHQELNIIPNLTVAENFFLGKEKTIGRSGIMKNKEMNEEAKAWLMELGIQLDPQKPAAECSVGQQQMIEIARAVSTNSEVLIMDEPTAALTSKEIDVLFNVIDGLRRKNVAIVYISHRMEEIFKMCDRITVLRDGASIGTREIKKTSFQEVVKMMVGRDLGEQFPERTNNPGKIRMSVEGLSTKTGVQNASFTLKHGEILGVAGLMGAGRTELMRAIFGADKNTSGTITLDGKALEARHPQKAIEAGLAFVTEDRKGEGLILNQTVRENLATSQLKRLSKWSILNRKKEQQSASELIERLRIKTSSMEQPAKSLSGGNQQKIVIGKWLATEPKVLILDEPTRGVDVGAKKEIYQIMNELTKKDVSIIMVSSELPEILGMSDRVLVMHEGTVSAIIDRTDATQERIMTAATGGE</sequence>
<proteinExistence type="predicted"/>
<evidence type="ECO:0000256" key="7">
    <source>
        <dbReference type="ARBA" id="ARBA00022741"/>
    </source>
</evidence>
<dbReference type="InterPro" id="IPR003593">
    <property type="entry name" value="AAA+_ATPase"/>
</dbReference>
<dbReference type="FunFam" id="3.40.50.300:FF:000127">
    <property type="entry name" value="Ribose import ATP-binding protein RbsA"/>
    <property type="match status" value="1"/>
</dbReference>
<keyword evidence="10" id="KW-0472">Membrane</keyword>
<dbReference type="GO" id="GO:0005886">
    <property type="term" value="C:plasma membrane"/>
    <property type="evidence" value="ECO:0007669"/>
    <property type="project" value="UniProtKB-SubCell"/>
</dbReference>
<protein>
    <submittedName>
        <fullName evidence="12">D-xylose ABC transporter ATP-binding protein</fullName>
    </submittedName>
</protein>
<dbReference type="PROSITE" id="PS50893">
    <property type="entry name" value="ABC_TRANSPORTER_2"/>
    <property type="match status" value="2"/>
</dbReference>
<evidence type="ECO:0000256" key="5">
    <source>
        <dbReference type="ARBA" id="ARBA00022597"/>
    </source>
</evidence>
<dbReference type="InterPro" id="IPR050107">
    <property type="entry name" value="ABC_carbohydrate_import_ATPase"/>
</dbReference>
<dbReference type="PANTHER" id="PTHR43790">
    <property type="entry name" value="CARBOHYDRATE TRANSPORT ATP-BINDING PROTEIN MG119-RELATED"/>
    <property type="match status" value="1"/>
</dbReference>
<dbReference type="AlphaFoldDB" id="A0A2S5G960"/>
<reference evidence="12 13" key="1">
    <citation type="submission" date="2018-02" db="EMBL/GenBank/DDBJ databases">
        <title>Jeotgalibacillus proteolyticum sp. nov. a protease producing bacterium isolated from ocean sediments of Laizhou Bay.</title>
        <authorList>
            <person name="Li Y."/>
        </authorList>
    </citation>
    <scope>NUCLEOTIDE SEQUENCE [LARGE SCALE GENOMIC DNA]</scope>
    <source>
        <strain evidence="12 13">22-7</strain>
    </source>
</reference>
<dbReference type="CDD" id="cd03215">
    <property type="entry name" value="ABC_Carb_Monos_II"/>
    <property type="match status" value="1"/>
</dbReference>
<dbReference type="GO" id="GO:0015749">
    <property type="term" value="P:monosaccharide transmembrane transport"/>
    <property type="evidence" value="ECO:0007669"/>
    <property type="project" value="UniProtKB-ARBA"/>
</dbReference>
<dbReference type="Pfam" id="PF00005">
    <property type="entry name" value="ABC_tran"/>
    <property type="match status" value="2"/>
</dbReference>
<evidence type="ECO:0000313" key="13">
    <source>
        <dbReference type="Proteomes" id="UP000239047"/>
    </source>
</evidence>
<dbReference type="RefSeq" id="WP_104059214.1">
    <property type="nucleotide sequence ID" value="NZ_PREZ01000006.1"/>
</dbReference>
<dbReference type="SMART" id="SM00382">
    <property type="entry name" value="AAA"/>
    <property type="match status" value="2"/>
</dbReference>
<dbReference type="PANTHER" id="PTHR43790:SF3">
    <property type="entry name" value="D-ALLOSE IMPORT ATP-BINDING PROTEIN ALSA-RELATED"/>
    <property type="match status" value="1"/>
</dbReference>
<keyword evidence="7" id="KW-0547">Nucleotide-binding</keyword>
<dbReference type="FunFam" id="3.40.50.300:FF:000126">
    <property type="entry name" value="Galactose/methyl galactoside import ATP-binding protein MglA"/>
    <property type="match status" value="1"/>
</dbReference>
<dbReference type="InterPro" id="IPR027417">
    <property type="entry name" value="P-loop_NTPase"/>
</dbReference>
<evidence type="ECO:0000259" key="11">
    <source>
        <dbReference type="PROSITE" id="PS50893"/>
    </source>
</evidence>
<evidence type="ECO:0000256" key="1">
    <source>
        <dbReference type="ARBA" id="ARBA00004202"/>
    </source>
</evidence>
<keyword evidence="4" id="KW-1003">Cell membrane</keyword>
<keyword evidence="13" id="KW-1185">Reference proteome</keyword>
<evidence type="ECO:0000256" key="6">
    <source>
        <dbReference type="ARBA" id="ARBA00022737"/>
    </source>
</evidence>
<dbReference type="InterPro" id="IPR003439">
    <property type="entry name" value="ABC_transporter-like_ATP-bd"/>
</dbReference>
<keyword evidence="3" id="KW-0813">Transport</keyword>
<gene>
    <name evidence="12" type="ORF">C4B60_16285</name>
</gene>
<dbReference type="InterPro" id="IPR017871">
    <property type="entry name" value="ABC_transporter-like_CS"/>
</dbReference>
<evidence type="ECO:0000256" key="8">
    <source>
        <dbReference type="ARBA" id="ARBA00022840"/>
    </source>
</evidence>
<comment type="caution">
    <text evidence="12">The sequence shown here is derived from an EMBL/GenBank/DDBJ whole genome shotgun (WGS) entry which is preliminary data.</text>
</comment>
<dbReference type="EMBL" id="PREZ01000006">
    <property type="protein sequence ID" value="PPA69475.1"/>
    <property type="molecule type" value="Genomic_DNA"/>
</dbReference>
<evidence type="ECO:0000313" key="12">
    <source>
        <dbReference type="EMBL" id="PPA69475.1"/>
    </source>
</evidence>
<keyword evidence="5" id="KW-0762">Sugar transport</keyword>
<dbReference type="OrthoDB" id="9771863at2"/>
<dbReference type="PROSITE" id="PS00211">
    <property type="entry name" value="ABC_TRANSPORTER_1"/>
    <property type="match status" value="2"/>
</dbReference>
<evidence type="ECO:0000256" key="4">
    <source>
        <dbReference type="ARBA" id="ARBA00022475"/>
    </source>
</evidence>
<dbReference type="GO" id="GO:0016887">
    <property type="term" value="F:ATP hydrolysis activity"/>
    <property type="evidence" value="ECO:0007669"/>
    <property type="project" value="InterPro"/>
</dbReference>
<keyword evidence="8 12" id="KW-0067">ATP-binding</keyword>
<evidence type="ECO:0000256" key="9">
    <source>
        <dbReference type="ARBA" id="ARBA00022967"/>
    </source>
</evidence>
<accession>A0A2S5G960</accession>
<comment type="subcellular location">
    <subcellularLocation>
        <location evidence="2">Cell inner membrane</location>
    </subcellularLocation>
    <subcellularLocation>
        <location evidence="1">Cell membrane</location>
        <topology evidence="1">Peripheral membrane protein</topology>
    </subcellularLocation>
</comment>
<keyword evidence="9" id="KW-1278">Translocase</keyword>
<keyword evidence="6" id="KW-0677">Repeat</keyword>
<name>A0A2S5G960_9BACL</name>
<evidence type="ECO:0000256" key="10">
    <source>
        <dbReference type="ARBA" id="ARBA00023136"/>
    </source>
</evidence>